<evidence type="ECO:0000313" key="2">
    <source>
        <dbReference type="Proteomes" id="UP001054837"/>
    </source>
</evidence>
<name>A0AAV4TQN0_9ARAC</name>
<evidence type="ECO:0000313" key="1">
    <source>
        <dbReference type="EMBL" id="GIY48364.1"/>
    </source>
</evidence>
<organism evidence="1 2">
    <name type="scientific">Caerostris darwini</name>
    <dbReference type="NCBI Taxonomy" id="1538125"/>
    <lineage>
        <taxon>Eukaryota</taxon>
        <taxon>Metazoa</taxon>
        <taxon>Ecdysozoa</taxon>
        <taxon>Arthropoda</taxon>
        <taxon>Chelicerata</taxon>
        <taxon>Arachnida</taxon>
        <taxon>Araneae</taxon>
        <taxon>Araneomorphae</taxon>
        <taxon>Entelegynae</taxon>
        <taxon>Araneoidea</taxon>
        <taxon>Araneidae</taxon>
        <taxon>Caerostris</taxon>
    </lineage>
</organism>
<accession>A0AAV4TQN0</accession>
<comment type="caution">
    <text evidence="1">The sequence shown here is derived from an EMBL/GenBank/DDBJ whole genome shotgun (WGS) entry which is preliminary data.</text>
</comment>
<reference evidence="1 2" key="1">
    <citation type="submission" date="2021-06" db="EMBL/GenBank/DDBJ databases">
        <title>Caerostris darwini draft genome.</title>
        <authorList>
            <person name="Kono N."/>
            <person name="Arakawa K."/>
        </authorList>
    </citation>
    <scope>NUCLEOTIDE SEQUENCE [LARGE SCALE GENOMIC DNA]</scope>
</reference>
<sequence>MSFPKQGTNEKFYFRSHGHAAMIPRTPAAALHGNMSFPRKQNIEKDDSSCAEWRVGMKTKRREAIALHEIEHNPPNIFLWTRPTLEQLKSHREDDLPKTWNK</sequence>
<proteinExistence type="predicted"/>
<dbReference type="Proteomes" id="UP001054837">
    <property type="component" value="Unassembled WGS sequence"/>
</dbReference>
<gene>
    <name evidence="1" type="ORF">CDAR_105861</name>
</gene>
<dbReference type="AlphaFoldDB" id="A0AAV4TQN0"/>
<protein>
    <submittedName>
        <fullName evidence="1">Uncharacterized protein</fullName>
    </submittedName>
</protein>
<dbReference type="EMBL" id="BPLQ01010101">
    <property type="protein sequence ID" value="GIY48364.1"/>
    <property type="molecule type" value="Genomic_DNA"/>
</dbReference>
<keyword evidence="2" id="KW-1185">Reference proteome</keyword>